<dbReference type="Gene3D" id="3.20.20.150">
    <property type="entry name" value="Divalent-metal-dependent TIM barrel enzymes"/>
    <property type="match status" value="1"/>
</dbReference>
<proteinExistence type="predicted"/>
<dbReference type="SUPFAM" id="SSF51658">
    <property type="entry name" value="Xylose isomerase-like"/>
    <property type="match status" value="1"/>
</dbReference>
<dbReference type="InterPro" id="IPR036237">
    <property type="entry name" value="Xyl_isomerase-like_sf"/>
</dbReference>
<dbReference type="PANTHER" id="PTHR12110">
    <property type="entry name" value="HYDROXYPYRUVATE ISOMERASE"/>
    <property type="match status" value="1"/>
</dbReference>
<name>A0ABQ6G7K9_9BACL</name>
<evidence type="ECO:0000313" key="2">
    <source>
        <dbReference type="EMBL" id="GLX66939.1"/>
    </source>
</evidence>
<sequence>MKLSFSTLPCEGWSVEQLIESCKRYGFTGIELKEDAGYAVTIDSTEEDLRQAAEKFRNAGITVTNIGTRVIFNGVESNGAERLAELKRNIELAHALEAKGVRVMLGNYLRFKNAGEQPIDREQIVRYLREACDYASERGVQVWIETHNEFSTGQVLRQLLNEIDRDNCHVIYDIIHPFEFGEAPEETVRLFGRNCAHIHMKDGVPFDDPNIHEWKYTRTGEGALPLRSIVQTLEASGYDGYYSLEWEPKWRPELQQLNLDVNDVLASYSSIMKRMAEVQNS</sequence>
<dbReference type="Pfam" id="PF01261">
    <property type="entry name" value="AP_endonuc_2"/>
    <property type="match status" value="1"/>
</dbReference>
<evidence type="ECO:0000259" key="1">
    <source>
        <dbReference type="Pfam" id="PF01261"/>
    </source>
</evidence>
<dbReference type="InterPro" id="IPR050312">
    <property type="entry name" value="IolE/XylAMocC-like"/>
</dbReference>
<organism evidence="2 3">
    <name type="scientific">Paenibacillus glycanilyticus</name>
    <dbReference type="NCBI Taxonomy" id="126569"/>
    <lineage>
        <taxon>Bacteria</taxon>
        <taxon>Bacillati</taxon>
        <taxon>Bacillota</taxon>
        <taxon>Bacilli</taxon>
        <taxon>Bacillales</taxon>
        <taxon>Paenibacillaceae</taxon>
        <taxon>Paenibacillus</taxon>
    </lineage>
</organism>
<protein>
    <recommendedName>
        <fullName evidence="1">Xylose isomerase-like TIM barrel domain-containing protein</fullName>
    </recommendedName>
</protein>
<dbReference type="RefSeq" id="WP_284237655.1">
    <property type="nucleotide sequence ID" value="NZ_BSSQ01000005.1"/>
</dbReference>
<reference evidence="2 3" key="1">
    <citation type="submission" date="2023-03" db="EMBL/GenBank/DDBJ databases">
        <title>Draft genome sequence of the bacteria which degrade cell wall of Tricholomamatutake.</title>
        <authorList>
            <person name="Konishi Y."/>
            <person name="Fukuta Y."/>
            <person name="Shirasaka N."/>
        </authorList>
    </citation>
    <scope>NUCLEOTIDE SEQUENCE [LARGE SCALE GENOMIC DNA]</scope>
    <source>
        <strain evidence="3">mu1</strain>
    </source>
</reference>
<comment type="caution">
    <text evidence="2">The sequence shown here is derived from an EMBL/GenBank/DDBJ whole genome shotgun (WGS) entry which is preliminary data.</text>
</comment>
<dbReference type="EMBL" id="BSSQ01000005">
    <property type="protein sequence ID" value="GLX66939.1"/>
    <property type="molecule type" value="Genomic_DNA"/>
</dbReference>
<gene>
    <name evidence="2" type="ORF">MU1_12830</name>
</gene>
<dbReference type="InterPro" id="IPR013022">
    <property type="entry name" value="Xyl_isomerase-like_TIM-brl"/>
</dbReference>
<dbReference type="CDD" id="cd00945">
    <property type="entry name" value="Aldolase_Class_I"/>
    <property type="match status" value="1"/>
</dbReference>
<evidence type="ECO:0000313" key="3">
    <source>
        <dbReference type="Proteomes" id="UP001157114"/>
    </source>
</evidence>
<feature type="domain" description="Xylose isomerase-like TIM barrel" evidence="1">
    <location>
        <begin position="20"/>
        <end position="249"/>
    </location>
</feature>
<keyword evidence="3" id="KW-1185">Reference proteome</keyword>
<dbReference type="Proteomes" id="UP001157114">
    <property type="component" value="Unassembled WGS sequence"/>
</dbReference>
<accession>A0ABQ6G7K9</accession>